<protein>
    <submittedName>
        <fullName evidence="2">Uncharacterized protein</fullName>
    </submittedName>
</protein>
<keyword evidence="1" id="KW-0472">Membrane</keyword>
<organism evidence="2">
    <name type="scientific">Rhizophora mucronata</name>
    <name type="common">Asiatic mangrove</name>
    <dbReference type="NCBI Taxonomy" id="61149"/>
    <lineage>
        <taxon>Eukaryota</taxon>
        <taxon>Viridiplantae</taxon>
        <taxon>Streptophyta</taxon>
        <taxon>Embryophyta</taxon>
        <taxon>Tracheophyta</taxon>
        <taxon>Spermatophyta</taxon>
        <taxon>Magnoliopsida</taxon>
        <taxon>eudicotyledons</taxon>
        <taxon>Gunneridae</taxon>
        <taxon>Pentapetalae</taxon>
        <taxon>rosids</taxon>
        <taxon>fabids</taxon>
        <taxon>Malpighiales</taxon>
        <taxon>Rhizophoraceae</taxon>
        <taxon>Rhizophora</taxon>
    </lineage>
</organism>
<keyword evidence="1" id="KW-1133">Transmembrane helix</keyword>
<feature type="transmembrane region" description="Helical" evidence="1">
    <location>
        <begin position="6"/>
        <end position="37"/>
    </location>
</feature>
<evidence type="ECO:0000256" key="1">
    <source>
        <dbReference type="SAM" id="Phobius"/>
    </source>
</evidence>
<name>A0A2P2QIP6_RHIMU</name>
<sequence>MLEPLYLVHISSIILLMLYNLNTASVRVVVIFVIFCLPSLMKEDESKRWELWLP</sequence>
<accession>A0A2P2QIP6</accession>
<dbReference type="EMBL" id="GGEC01086313">
    <property type="protein sequence ID" value="MBX66797.1"/>
    <property type="molecule type" value="Transcribed_RNA"/>
</dbReference>
<proteinExistence type="predicted"/>
<evidence type="ECO:0000313" key="2">
    <source>
        <dbReference type="EMBL" id="MBX66797.1"/>
    </source>
</evidence>
<keyword evidence="1" id="KW-0812">Transmembrane</keyword>
<reference evidence="2" key="1">
    <citation type="submission" date="2018-02" db="EMBL/GenBank/DDBJ databases">
        <title>Rhizophora mucronata_Transcriptome.</title>
        <authorList>
            <person name="Meera S.P."/>
            <person name="Sreeshan A."/>
            <person name="Augustine A."/>
        </authorList>
    </citation>
    <scope>NUCLEOTIDE SEQUENCE</scope>
    <source>
        <tissue evidence="2">Leaf</tissue>
    </source>
</reference>
<dbReference type="AlphaFoldDB" id="A0A2P2QIP6"/>